<dbReference type="STRING" id="411473.RUMCAL_02902"/>
<feature type="region of interest" description="Disordered" evidence="1">
    <location>
        <begin position="882"/>
        <end position="993"/>
    </location>
</feature>
<dbReference type="Gene3D" id="3.20.20.80">
    <property type="entry name" value="Glycosidases"/>
    <property type="match status" value="1"/>
</dbReference>
<dbReference type="Gene3D" id="2.60.40.1180">
    <property type="entry name" value="Golgi alpha-mannosidase II"/>
    <property type="match status" value="1"/>
</dbReference>
<feature type="domain" description="Glycosyl hydrolase family 59 catalytic" evidence="2">
    <location>
        <begin position="46"/>
        <end position="367"/>
    </location>
</feature>
<dbReference type="Proteomes" id="UP000016662">
    <property type="component" value="Unassembled WGS sequence"/>
</dbReference>
<dbReference type="GO" id="GO:0006683">
    <property type="term" value="P:galactosylceramide catabolic process"/>
    <property type="evidence" value="ECO:0007669"/>
    <property type="project" value="InterPro"/>
</dbReference>
<feature type="compositionally biased region" description="Low complexity" evidence="1">
    <location>
        <begin position="925"/>
        <end position="936"/>
    </location>
</feature>
<organism evidence="4 5">
    <name type="scientific">Ruminococcus callidus ATCC 27760</name>
    <dbReference type="NCBI Taxonomy" id="411473"/>
    <lineage>
        <taxon>Bacteria</taxon>
        <taxon>Bacillati</taxon>
        <taxon>Bacillota</taxon>
        <taxon>Clostridia</taxon>
        <taxon>Eubacteriales</taxon>
        <taxon>Oscillospiraceae</taxon>
        <taxon>Ruminococcus</taxon>
    </lineage>
</organism>
<reference evidence="4 5" key="1">
    <citation type="submission" date="2013-07" db="EMBL/GenBank/DDBJ databases">
        <authorList>
            <person name="Weinstock G."/>
            <person name="Sodergren E."/>
            <person name="Wylie T."/>
            <person name="Fulton L."/>
            <person name="Fulton R."/>
            <person name="Fronick C."/>
            <person name="O'Laughlin M."/>
            <person name="Godfrey J."/>
            <person name="Miner T."/>
            <person name="Herter B."/>
            <person name="Appelbaum E."/>
            <person name="Cordes M."/>
            <person name="Lek S."/>
            <person name="Wollam A."/>
            <person name="Pepin K.H."/>
            <person name="Palsikar V.B."/>
            <person name="Mitreva M."/>
            <person name="Wilson R.K."/>
        </authorList>
    </citation>
    <scope>NUCLEOTIDE SEQUENCE [LARGE SCALE GENOMIC DNA]</scope>
    <source>
        <strain evidence="4 5">ATCC 27760</strain>
    </source>
</reference>
<dbReference type="EMBL" id="AWVF01000369">
    <property type="protein sequence ID" value="ERJ89936.1"/>
    <property type="molecule type" value="Genomic_DNA"/>
</dbReference>
<accession>U2JUH9</accession>
<dbReference type="PANTHER" id="PTHR15172:SF1">
    <property type="entry name" value="GALACTOCEREBROSIDASE"/>
    <property type="match status" value="1"/>
</dbReference>
<dbReference type="SUPFAM" id="SSF51445">
    <property type="entry name" value="(Trans)glycosidases"/>
    <property type="match status" value="1"/>
</dbReference>
<dbReference type="InterPro" id="IPR001286">
    <property type="entry name" value="Glyco_hydro_59"/>
</dbReference>
<evidence type="ECO:0000256" key="1">
    <source>
        <dbReference type="SAM" id="MobiDB-lite"/>
    </source>
</evidence>
<keyword evidence="5" id="KW-1185">Reference proteome</keyword>
<dbReference type="InterPro" id="IPR049162">
    <property type="entry name" value="GH59_C"/>
</dbReference>
<dbReference type="InterPro" id="IPR013780">
    <property type="entry name" value="Glyco_hydro_b"/>
</dbReference>
<dbReference type="HOGENOM" id="CLU_004069_1_0_9"/>
<dbReference type="GO" id="GO:0004336">
    <property type="term" value="F:galactosylceramidase activity"/>
    <property type="evidence" value="ECO:0007669"/>
    <property type="project" value="InterPro"/>
</dbReference>
<evidence type="ECO:0000259" key="3">
    <source>
        <dbReference type="Pfam" id="PF21708"/>
    </source>
</evidence>
<sequence length="1050" mass="117656">MTMDFSMKNNKIVNHFSNFKERSTITPMEVLADGTQANENPAACYRGLGCVSGNNSSRLLLDYKVEHPHAYEEIMRLLFQKDYGAGLTHIKLELGADVNSSSGTEPCTKRSLNEPADVTRGAGFQFAADAKAINPDITIDMLRWGEPKWVTDAFVISQEHGLRARYRWYKETLDAAYAVYGLKFDYISADQNETDTPDEAWILYLRHMLDNEKNAPYDYSKIKLIASDEVGTRNIAEQMVDNSVLRNAVDVIGLHYTTFGDSYTNLLNEAYGKEIWYSEGIAPCNVPELTVQADESGLVGKNGPIDVANRIINSYYNGKMVMYEFQPAVAAYYDGACYAPKQLIRAWEPWSGHFVLDIGFWLAMHFSRFARKGWMYVNGACYGDGEENHAIANTTHNFMTLTAPDRSEMSMFFTNESEDVRIYTVQVKDMAFEPTVFSSVITKGPSGRQAYDANWFRIGKKIRPIRNHRDTFTIKVPPRSIMTVTTMDVSWVDGVNTFPAVQPHLSSRLALPYTENLQYTKEEIAVRGCAPRYMTDQGGAFELVETEDGFAICQKITPQIIPTNWRFRGTPLPLTCFGDDKWRSYSMEAEVKLSNLEEHNFAGIGIRYNATVTCEFTSMCGYSGRLYGDGSWKLMDMESVAAEGITQHIDPKQWNKLKLVVLGNAIFFFINGNFLAKYTPQCMINSGRASLCSEYAWNMFRNIHLEPASVQPPYVRRVDCFGNGILYNENWEVHAMESYHFYNRTSMEAKTGAEFSCTFEGGGIAIVGTAENAEFTVLIDGHTMYENCFVPSCLPRQACLVIDQLPEGTHSMRVFITGGKFKLDVLEIPEMYPRMTDTLTVPANIRSTVAAELRQKRAAQAVQKDSADFMDADEMLWHLKHPFTEPPKQPEPTETPEQPEETAETPETEIPENTDVPAADDADFTEAAPEASAAATETEDTVAEPQAEEPAAPEQNPTEQPATEDAASELSAEDIFHVLSGTSPHSSEYDALTNQSIEEISEIFDASEEQAKAAKASDVEMEWSADKMQQFLNGEGIDQDADHSAESQQS</sequence>
<dbReference type="Pfam" id="PF21708">
    <property type="entry name" value="Glyco_hydro_59_C"/>
    <property type="match status" value="1"/>
</dbReference>
<protein>
    <recommendedName>
        <fullName evidence="6">Glycosyl hydrolase family 59</fullName>
    </recommendedName>
</protein>
<dbReference type="AlphaFoldDB" id="U2JUH9"/>
<evidence type="ECO:0000259" key="2">
    <source>
        <dbReference type="Pfam" id="PF02057"/>
    </source>
</evidence>
<evidence type="ECO:0000313" key="5">
    <source>
        <dbReference type="Proteomes" id="UP000016662"/>
    </source>
</evidence>
<dbReference type="OrthoDB" id="9802318at2"/>
<comment type="caution">
    <text evidence="4">The sequence shown here is derived from an EMBL/GenBank/DDBJ whole genome shotgun (WGS) entry which is preliminary data.</text>
</comment>
<feature type="compositionally biased region" description="Polar residues" evidence="1">
    <location>
        <begin position="980"/>
        <end position="993"/>
    </location>
</feature>
<feature type="domain" description="Glycosyl hydrolase family 59 C-terminal lectin" evidence="3">
    <location>
        <begin position="536"/>
        <end position="706"/>
    </location>
</feature>
<dbReference type="Gene3D" id="2.60.120.560">
    <property type="entry name" value="Exo-inulinase, domain 1"/>
    <property type="match status" value="1"/>
</dbReference>
<dbReference type="PATRIC" id="fig|411473.3.peg.2437"/>
<proteinExistence type="predicted"/>
<evidence type="ECO:0008006" key="6">
    <source>
        <dbReference type="Google" id="ProtNLM"/>
    </source>
</evidence>
<dbReference type="InterPro" id="IPR049161">
    <property type="entry name" value="GH59_cat"/>
</dbReference>
<dbReference type="Pfam" id="PF02057">
    <property type="entry name" value="Glyco_hydro_59"/>
    <property type="match status" value="1"/>
</dbReference>
<evidence type="ECO:0000313" key="4">
    <source>
        <dbReference type="EMBL" id="ERJ89936.1"/>
    </source>
</evidence>
<feature type="compositionally biased region" description="Acidic residues" evidence="1">
    <location>
        <begin position="897"/>
        <end position="924"/>
    </location>
</feature>
<name>U2JUH9_9FIRM</name>
<feature type="compositionally biased region" description="Low complexity" evidence="1">
    <location>
        <begin position="943"/>
        <end position="961"/>
    </location>
</feature>
<dbReference type="InterPro" id="IPR017853">
    <property type="entry name" value="GH"/>
</dbReference>
<dbReference type="GO" id="GO:0005764">
    <property type="term" value="C:lysosome"/>
    <property type="evidence" value="ECO:0007669"/>
    <property type="project" value="TreeGrafter"/>
</dbReference>
<dbReference type="GO" id="GO:0016020">
    <property type="term" value="C:membrane"/>
    <property type="evidence" value="ECO:0007669"/>
    <property type="project" value="GOC"/>
</dbReference>
<dbReference type="PANTHER" id="PTHR15172">
    <property type="entry name" value="GALACTOCEREBROSIDASE"/>
    <property type="match status" value="1"/>
</dbReference>
<gene>
    <name evidence="4" type="ORF">RUMCAL_02902</name>
</gene>
<dbReference type="eggNOG" id="COG5520">
    <property type="taxonomic scope" value="Bacteria"/>
</dbReference>